<organism evidence="2 3">
    <name type="scientific">Morganella psychrotolerans</name>
    <dbReference type="NCBI Taxonomy" id="368603"/>
    <lineage>
        <taxon>Bacteria</taxon>
        <taxon>Pseudomonadati</taxon>
        <taxon>Pseudomonadota</taxon>
        <taxon>Gammaproteobacteria</taxon>
        <taxon>Enterobacterales</taxon>
        <taxon>Morganellaceae</taxon>
        <taxon>Morganella</taxon>
    </lineage>
</organism>
<proteinExistence type="predicted"/>
<evidence type="ECO:0000313" key="2">
    <source>
        <dbReference type="EMBL" id="OBU05168.1"/>
    </source>
</evidence>
<evidence type="ECO:0000313" key="3">
    <source>
        <dbReference type="Proteomes" id="UP000092377"/>
    </source>
</evidence>
<name>A0A1B8H7W6_9GAMM</name>
<sequence>MKPLFNVFAFLVFFILVGYAVGYIYGERVSWQTHLMMNRAITVLLVAMTLAFLFGLYQLTKYKRSYLLCDLILNLSAVVSMSLIGFNIAAS</sequence>
<keyword evidence="1" id="KW-0812">Transmembrane</keyword>
<reference evidence="3" key="1">
    <citation type="submission" date="2016-06" db="EMBL/GenBank/DDBJ databases">
        <authorList>
            <person name="Butler K."/>
        </authorList>
    </citation>
    <scope>NUCLEOTIDE SEQUENCE [LARGE SCALE GENOMIC DNA]</scope>
    <source>
        <strain evidence="3">GCSL-Mp20</strain>
    </source>
</reference>
<accession>A0A1B8H7W6</accession>
<feature type="transmembrane region" description="Helical" evidence="1">
    <location>
        <begin position="7"/>
        <end position="25"/>
    </location>
</feature>
<evidence type="ECO:0000256" key="1">
    <source>
        <dbReference type="SAM" id="Phobius"/>
    </source>
</evidence>
<comment type="caution">
    <text evidence="2">The sequence shown here is derived from an EMBL/GenBank/DDBJ whole genome shotgun (WGS) entry which is preliminary data.</text>
</comment>
<feature type="transmembrane region" description="Helical" evidence="1">
    <location>
        <begin position="37"/>
        <end position="59"/>
    </location>
</feature>
<keyword evidence="1" id="KW-1133">Transmembrane helix</keyword>
<keyword evidence="3" id="KW-1185">Reference proteome</keyword>
<protein>
    <submittedName>
        <fullName evidence="2">Uncharacterized protein</fullName>
    </submittedName>
</protein>
<dbReference type="EMBL" id="LZEY01000045">
    <property type="protein sequence ID" value="OBU05168.1"/>
    <property type="molecule type" value="Genomic_DNA"/>
</dbReference>
<dbReference type="RefSeq" id="WP_067404751.1">
    <property type="nucleotide sequence ID" value="NZ_LZEY01000045.1"/>
</dbReference>
<dbReference type="Proteomes" id="UP000092377">
    <property type="component" value="Unassembled WGS sequence"/>
</dbReference>
<keyword evidence="1" id="KW-0472">Membrane</keyword>
<gene>
    <name evidence="2" type="ORF">AYY18_08800</name>
</gene>
<feature type="transmembrane region" description="Helical" evidence="1">
    <location>
        <begin position="71"/>
        <end position="90"/>
    </location>
</feature>
<dbReference type="AlphaFoldDB" id="A0A1B8H7W6"/>